<dbReference type="PANTHER" id="PTHR22846:SF2">
    <property type="entry name" value="F-BOX-LIKE_WD REPEAT-CONTAINING PROTEIN EBI"/>
    <property type="match status" value="1"/>
</dbReference>
<dbReference type="InterPro" id="IPR001680">
    <property type="entry name" value="WD40_rpt"/>
</dbReference>
<dbReference type="Proteomes" id="UP000000305">
    <property type="component" value="Unassembled WGS sequence"/>
</dbReference>
<proteinExistence type="inferred from homology"/>
<dbReference type="PANTHER" id="PTHR22846">
    <property type="entry name" value="WD40 REPEAT PROTEIN"/>
    <property type="match status" value="1"/>
</dbReference>
<accession>E9G504</accession>
<feature type="repeat" description="WD" evidence="6">
    <location>
        <begin position="303"/>
        <end position="338"/>
    </location>
</feature>
<dbReference type="SMART" id="SM00320">
    <property type="entry name" value="WD40"/>
    <property type="match status" value="8"/>
</dbReference>
<dbReference type="Pfam" id="PF00400">
    <property type="entry name" value="WD40"/>
    <property type="match status" value="4"/>
</dbReference>
<dbReference type="eggNOG" id="KOG0273">
    <property type="taxonomic scope" value="Eukaryota"/>
</dbReference>
<dbReference type="STRING" id="6669.E9G504"/>
<evidence type="ECO:0000256" key="2">
    <source>
        <dbReference type="ARBA" id="ARBA00022574"/>
    </source>
</evidence>
<keyword evidence="4" id="KW-0539">Nucleus</keyword>
<evidence type="ECO:0000256" key="5">
    <source>
        <dbReference type="ARBA" id="ARBA00025741"/>
    </source>
</evidence>
<dbReference type="GO" id="GO:0006357">
    <property type="term" value="P:regulation of transcription by RNA polymerase II"/>
    <property type="evidence" value="ECO:0000318"/>
    <property type="project" value="GO_Central"/>
</dbReference>
<keyword evidence="3" id="KW-0677">Repeat</keyword>
<name>E9G504_DAPPU</name>
<dbReference type="GO" id="GO:0003714">
    <property type="term" value="F:transcription corepressor activity"/>
    <property type="evidence" value="ECO:0000318"/>
    <property type="project" value="GO_Central"/>
</dbReference>
<evidence type="ECO:0000256" key="3">
    <source>
        <dbReference type="ARBA" id="ARBA00022737"/>
    </source>
</evidence>
<evidence type="ECO:0000256" key="1">
    <source>
        <dbReference type="ARBA" id="ARBA00004123"/>
    </source>
</evidence>
<dbReference type="SUPFAM" id="SSF50978">
    <property type="entry name" value="WD40 repeat-like"/>
    <property type="match status" value="1"/>
</dbReference>
<protein>
    <recommendedName>
        <fullName evidence="9">WD repeat-containing protein 55 homolog</fullName>
    </recommendedName>
</protein>
<comment type="similarity">
    <text evidence="5">Belongs to the WD repeat EBI family.</text>
</comment>
<dbReference type="PhylomeDB" id="E9G504"/>
<evidence type="ECO:0008006" key="9">
    <source>
        <dbReference type="Google" id="ProtNLM"/>
    </source>
</evidence>
<dbReference type="InterPro" id="IPR015943">
    <property type="entry name" value="WD40/YVTN_repeat-like_dom_sf"/>
</dbReference>
<sequence>MAKESENCWTDDDDDCERDFRKTGQTCYKEERLSDGEEKVFDCAFHPSQPVLACGLSSGSIRLFRGHDEDAPFARWTPDDRFRVDASSHIHCLAWNVDGTRLAAGCFDGTVVVWHYNNSDISLIPFQAKEHNLAVFAVIWNRWNRNLFASRSRDEGELQRILIWNSDLDDLYDCECLELGTKFVWDFEWISSTRLAVSTYEGSILICDTGTDVPISRLFHPGVFNVRWHFALQYIVSCSTDGSIKVWSKKRHKDVGNIQLDNRIYCVDCHGIRSGEAALIASGLEDGTVVIWHVTENRFQTLNGGHSDAVTRVSFSPDGQYLASLDNEEKLIIWSTKNWVIIFQHIKSISEDWSHVRWNPTSNKLAISTNSSQVHVFELEDEFEDCIDSSEDQTS</sequence>
<organism evidence="7 8">
    <name type="scientific">Daphnia pulex</name>
    <name type="common">Water flea</name>
    <dbReference type="NCBI Taxonomy" id="6669"/>
    <lineage>
        <taxon>Eukaryota</taxon>
        <taxon>Metazoa</taxon>
        <taxon>Ecdysozoa</taxon>
        <taxon>Arthropoda</taxon>
        <taxon>Crustacea</taxon>
        <taxon>Branchiopoda</taxon>
        <taxon>Diplostraca</taxon>
        <taxon>Cladocera</taxon>
        <taxon>Anomopoda</taxon>
        <taxon>Daphniidae</taxon>
        <taxon>Daphnia</taxon>
    </lineage>
</organism>
<dbReference type="PROSITE" id="PS50082">
    <property type="entry name" value="WD_REPEATS_2"/>
    <property type="match status" value="3"/>
</dbReference>
<dbReference type="InterPro" id="IPR045183">
    <property type="entry name" value="Ebi-like"/>
</dbReference>
<dbReference type="Gene3D" id="2.130.10.10">
    <property type="entry name" value="YVTN repeat-like/Quinoprotein amine dehydrogenase"/>
    <property type="match status" value="1"/>
</dbReference>
<dbReference type="AlphaFoldDB" id="E9G504"/>
<feature type="repeat" description="WD" evidence="6">
    <location>
        <begin position="90"/>
        <end position="124"/>
    </location>
</feature>
<dbReference type="GO" id="GO:0000118">
    <property type="term" value="C:histone deacetylase complex"/>
    <property type="evidence" value="ECO:0000318"/>
    <property type="project" value="GO_Central"/>
</dbReference>
<dbReference type="OrthoDB" id="10064100at2759"/>
<evidence type="ECO:0000256" key="4">
    <source>
        <dbReference type="ARBA" id="ARBA00023242"/>
    </source>
</evidence>
<evidence type="ECO:0000313" key="7">
    <source>
        <dbReference type="EMBL" id="EFX85466.1"/>
    </source>
</evidence>
<dbReference type="KEGG" id="dpx:DAPPUDRAFT_98992"/>
<gene>
    <name evidence="7" type="ORF">DAPPUDRAFT_98992</name>
</gene>
<evidence type="ECO:0000313" key="8">
    <source>
        <dbReference type="Proteomes" id="UP000000305"/>
    </source>
</evidence>
<reference evidence="7 8" key="1">
    <citation type="journal article" date="2011" name="Science">
        <title>The ecoresponsive genome of Daphnia pulex.</title>
        <authorList>
            <person name="Colbourne J.K."/>
            <person name="Pfrender M.E."/>
            <person name="Gilbert D."/>
            <person name="Thomas W.K."/>
            <person name="Tucker A."/>
            <person name="Oakley T.H."/>
            <person name="Tokishita S."/>
            <person name="Aerts A."/>
            <person name="Arnold G.J."/>
            <person name="Basu M.K."/>
            <person name="Bauer D.J."/>
            <person name="Caceres C.E."/>
            <person name="Carmel L."/>
            <person name="Casola C."/>
            <person name="Choi J.H."/>
            <person name="Detter J.C."/>
            <person name="Dong Q."/>
            <person name="Dusheyko S."/>
            <person name="Eads B.D."/>
            <person name="Frohlich T."/>
            <person name="Geiler-Samerotte K.A."/>
            <person name="Gerlach D."/>
            <person name="Hatcher P."/>
            <person name="Jogdeo S."/>
            <person name="Krijgsveld J."/>
            <person name="Kriventseva E.V."/>
            <person name="Kultz D."/>
            <person name="Laforsch C."/>
            <person name="Lindquist E."/>
            <person name="Lopez J."/>
            <person name="Manak J.R."/>
            <person name="Muller J."/>
            <person name="Pangilinan J."/>
            <person name="Patwardhan R.P."/>
            <person name="Pitluck S."/>
            <person name="Pritham E.J."/>
            <person name="Rechtsteiner A."/>
            <person name="Rho M."/>
            <person name="Rogozin I.B."/>
            <person name="Sakarya O."/>
            <person name="Salamov A."/>
            <person name="Schaack S."/>
            <person name="Shapiro H."/>
            <person name="Shiga Y."/>
            <person name="Skalitzky C."/>
            <person name="Smith Z."/>
            <person name="Souvorov A."/>
            <person name="Sung W."/>
            <person name="Tang Z."/>
            <person name="Tsuchiya D."/>
            <person name="Tu H."/>
            <person name="Vos H."/>
            <person name="Wang M."/>
            <person name="Wolf Y.I."/>
            <person name="Yamagata H."/>
            <person name="Yamada T."/>
            <person name="Ye Y."/>
            <person name="Shaw J.R."/>
            <person name="Andrews J."/>
            <person name="Crease T.J."/>
            <person name="Tang H."/>
            <person name="Lucas S.M."/>
            <person name="Robertson H.M."/>
            <person name="Bork P."/>
            <person name="Koonin E.V."/>
            <person name="Zdobnov E.M."/>
            <person name="Grigoriev I.V."/>
            <person name="Lynch M."/>
            <person name="Boore J.L."/>
        </authorList>
    </citation>
    <scope>NUCLEOTIDE SEQUENCE [LARGE SCALE GENOMIC DNA]</scope>
</reference>
<comment type="subcellular location">
    <subcellularLocation>
        <location evidence="1">Nucleus</location>
    </subcellularLocation>
</comment>
<evidence type="ECO:0000256" key="6">
    <source>
        <dbReference type="PROSITE-ProRule" id="PRU00221"/>
    </source>
</evidence>
<dbReference type="InterPro" id="IPR036322">
    <property type="entry name" value="WD40_repeat_dom_sf"/>
</dbReference>
<dbReference type="InParanoid" id="E9G504"/>
<dbReference type="EMBL" id="GL732532">
    <property type="protein sequence ID" value="EFX85466.1"/>
    <property type="molecule type" value="Genomic_DNA"/>
</dbReference>
<feature type="repeat" description="WD" evidence="6">
    <location>
        <begin position="223"/>
        <end position="248"/>
    </location>
</feature>
<keyword evidence="8" id="KW-1185">Reference proteome</keyword>
<dbReference type="PROSITE" id="PS50294">
    <property type="entry name" value="WD_REPEATS_REGION"/>
    <property type="match status" value="1"/>
</dbReference>
<dbReference type="HOGENOM" id="CLU_049792_0_0_1"/>
<keyword evidence="2 6" id="KW-0853">WD repeat</keyword>